<sequence>MAGDGWTTKRLGEVANINPDAIGRDWPHSHIRYIDISSVGVGQLEVAPQWMKLSDAPSRAKRLLRKGDTILSTVRPNRRSMFFASEPNDDWVVSTGFAVLRPNIKLVEPRFLYTCVFNQAFTEYLITREKGAAYPAVSSEDIASAEIPFPSLAEQRAIAHILGTLDDKIELNRRMNRTLEEMARAIFKSWFVDFDPVRAKMEGRWKKGESLPCLPTDLWDAFPDRLVNSELGEIPEGWEVGALNTIASLETKAVIPGDSANQLWEHFSIPAFDNGRQPVREKGESIKSGKYLVPSCCVLASKLNPQFPRVWLPDIPNPEVSICSTEFMPFVPKTESEQPFLYAFLSSEVAQAEIINRVTGSTSSRQRVKPKEIAEMPMLVPPQALRQRFSSVTRHYLARLLKNMRSITTLAAIRDTLLPKLISGELRVPDAERIVGDRSDVRVPTHARICSCGATQFMANNP</sequence>
<dbReference type="OrthoDB" id="9798929at2"/>
<evidence type="ECO:0000313" key="6">
    <source>
        <dbReference type="Proteomes" id="UP000239867"/>
    </source>
</evidence>
<dbReference type="REBASE" id="231782">
    <property type="entry name" value="S.DspORNLORF705P"/>
</dbReference>
<keyword evidence="3" id="KW-0238">DNA-binding</keyword>
<evidence type="ECO:0000256" key="1">
    <source>
        <dbReference type="ARBA" id="ARBA00010923"/>
    </source>
</evidence>
<dbReference type="InterPro" id="IPR052021">
    <property type="entry name" value="Type-I_RS_S_subunit"/>
</dbReference>
<evidence type="ECO:0000256" key="2">
    <source>
        <dbReference type="ARBA" id="ARBA00022747"/>
    </source>
</evidence>
<dbReference type="CDD" id="cd16961">
    <property type="entry name" value="RMtype1_S_TRD-CR_like"/>
    <property type="match status" value="1"/>
</dbReference>
<dbReference type="Proteomes" id="UP000239867">
    <property type="component" value="Chromosome"/>
</dbReference>
<reference evidence="5 6" key="1">
    <citation type="journal article" date="2018" name="MBio">
        <title>Insights into the evolution of host association through the isolation and characterization of a novel human periodontal pathobiont, Desulfobulbus oralis.</title>
        <authorList>
            <person name="Cross K.L."/>
            <person name="Chirania P."/>
            <person name="Xiong W."/>
            <person name="Beall C.J."/>
            <person name="Elkins J.G."/>
            <person name="Giannone R.J."/>
            <person name="Griffen A.L."/>
            <person name="Guss A.M."/>
            <person name="Hettich R.L."/>
            <person name="Joshi S.S."/>
            <person name="Mokrzan E.M."/>
            <person name="Martin R.K."/>
            <person name="Zhulin I.B."/>
            <person name="Leys E.J."/>
            <person name="Podar M."/>
        </authorList>
    </citation>
    <scope>NUCLEOTIDE SEQUENCE [LARGE SCALE GENOMIC DNA]</scope>
    <source>
        <strain evidence="5 6">ORNL</strain>
    </source>
</reference>
<accession>A0A2L1GKH0</accession>
<dbReference type="GO" id="GO:0009307">
    <property type="term" value="P:DNA restriction-modification system"/>
    <property type="evidence" value="ECO:0007669"/>
    <property type="project" value="UniProtKB-KW"/>
</dbReference>
<evidence type="ECO:0000259" key="4">
    <source>
        <dbReference type="Pfam" id="PF01420"/>
    </source>
</evidence>
<dbReference type="AlphaFoldDB" id="A0A2L1GKH0"/>
<dbReference type="PANTHER" id="PTHR30408">
    <property type="entry name" value="TYPE-1 RESTRICTION ENZYME ECOKI SPECIFICITY PROTEIN"/>
    <property type="match status" value="1"/>
</dbReference>
<comment type="similarity">
    <text evidence="1">Belongs to the type-I restriction system S methylase family.</text>
</comment>
<evidence type="ECO:0000313" key="5">
    <source>
        <dbReference type="EMBL" id="AVD70181.1"/>
    </source>
</evidence>
<dbReference type="InterPro" id="IPR000055">
    <property type="entry name" value="Restrct_endonuc_typeI_TRD"/>
</dbReference>
<dbReference type="EMBL" id="CP021255">
    <property type="protein sequence ID" value="AVD70181.1"/>
    <property type="molecule type" value="Genomic_DNA"/>
</dbReference>
<protein>
    <recommendedName>
        <fullName evidence="4">Type I restriction modification DNA specificity domain-containing protein</fullName>
    </recommendedName>
</protein>
<dbReference type="PANTHER" id="PTHR30408:SF13">
    <property type="entry name" value="TYPE I RESTRICTION ENZYME HINDI SPECIFICITY SUBUNIT"/>
    <property type="match status" value="1"/>
</dbReference>
<dbReference type="RefSeq" id="WP_104935507.1">
    <property type="nucleotide sequence ID" value="NZ_CP021255.1"/>
</dbReference>
<feature type="domain" description="Type I restriction modification DNA specificity" evidence="4">
    <location>
        <begin position="4"/>
        <end position="180"/>
    </location>
</feature>
<dbReference type="KEGG" id="deo:CAY53_00700"/>
<organism evidence="5 6">
    <name type="scientific">Desulfobulbus oralis</name>
    <dbReference type="NCBI Taxonomy" id="1986146"/>
    <lineage>
        <taxon>Bacteria</taxon>
        <taxon>Pseudomonadati</taxon>
        <taxon>Thermodesulfobacteriota</taxon>
        <taxon>Desulfobulbia</taxon>
        <taxon>Desulfobulbales</taxon>
        <taxon>Desulfobulbaceae</taxon>
        <taxon>Desulfobulbus</taxon>
    </lineage>
</organism>
<dbReference type="GO" id="GO:0003677">
    <property type="term" value="F:DNA binding"/>
    <property type="evidence" value="ECO:0007669"/>
    <property type="project" value="UniProtKB-KW"/>
</dbReference>
<dbReference type="Gene3D" id="3.90.220.20">
    <property type="entry name" value="DNA methylase specificity domains"/>
    <property type="match status" value="3"/>
</dbReference>
<dbReference type="Pfam" id="PF01420">
    <property type="entry name" value="Methylase_S"/>
    <property type="match status" value="1"/>
</dbReference>
<keyword evidence="2" id="KW-0680">Restriction system</keyword>
<proteinExistence type="inferred from homology"/>
<evidence type="ECO:0000256" key="3">
    <source>
        <dbReference type="ARBA" id="ARBA00023125"/>
    </source>
</evidence>
<name>A0A2L1GKH0_9BACT</name>
<gene>
    <name evidence="5" type="ORF">CAY53_00700</name>
</gene>
<dbReference type="InterPro" id="IPR044946">
    <property type="entry name" value="Restrct_endonuc_typeI_TRD_sf"/>
</dbReference>
<keyword evidence="6" id="KW-1185">Reference proteome</keyword>
<dbReference type="SUPFAM" id="SSF116734">
    <property type="entry name" value="DNA methylase specificity domain"/>
    <property type="match status" value="2"/>
</dbReference>